<reference evidence="7" key="1">
    <citation type="submission" date="2017-02" db="UniProtKB">
        <authorList>
            <consortium name="WormBaseParasite"/>
        </authorList>
    </citation>
    <scope>IDENTIFICATION</scope>
</reference>
<dbReference type="GO" id="GO:0005509">
    <property type="term" value="F:calcium ion binding"/>
    <property type="evidence" value="ECO:0007669"/>
    <property type="project" value="InterPro"/>
</dbReference>
<organism evidence="5 7">
    <name type="scientific">Dracunculus medinensis</name>
    <name type="common">Guinea worm</name>
    <dbReference type="NCBI Taxonomy" id="318479"/>
    <lineage>
        <taxon>Eukaryota</taxon>
        <taxon>Metazoa</taxon>
        <taxon>Ecdysozoa</taxon>
        <taxon>Nematoda</taxon>
        <taxon>Chromadorea</taxon>
        <taxon>Rhabditida</taxon>
        <taxon>Spirurina</taxon>
        <taxon>Dracunculoidea</taxon>
        <taxon>Dracunculidae</taxon>
        <taxon>Dracunculus</taxon>
    </lineage>
</organism>
<gene>
    <name evidence="4" type="ORF">DME_LOCUS7017</name>
</gene>
<feature type="compositionally biased region" description="Acidic residues" evidence="1">
    <location>
        <begin position="442"/>
        <end position="451"/>
    </location>
</feature>
<dbReference type="InterPro" id="IPR015919">
    <property type="entry name" value="Cadherin-like_sf"/>
</dbReference>
<dbReference type="EMBL" id="UYYG01001158">
    <property type="protein sequence ID" value="VDN57044.1"/>
    <property type="molecule type" value="Genomic_DNA"/>
</dbReference>
<dbReference type="Proteomes" id="UP000274756">
    <property type="component" value="Unassembled WGS sequence"/>
</dbReference>
<dbReference type="Pfam" id="PF05510">
    <property type="entry name" value="Sarcoglycan_2"/>
    <property type="match status" value="1"/>
</dbReference>
<evidence type="ECO:0000259" key="3">
    <source>
        <dbReference type="Pfam" id="PF05510"/>
    </source>
</evidence>
<dbReference type="PANTHER" id="PTHR10132">
    <property type="entry name" value="ALPHA-/EPSILON-SARCOGLYCAN FAMILY MEMBER"/>
    <property type="match status" value="1"/>
</dbReference>
<feature type="compositionally biased region" description="Basic and acidic residues" evidence="1">
    <location>
        <begin position="465"/>
        <end position="474"/>
    </location>
</feature>
<keyword evidence="2" id="KW-1133">Transmembrane helix</keyword>
<evidence type="ECO:0000256" key="1">
    <source>
        <dbReference type="SAM" id="MobiDB-lite"/>
    </source>
</evidence>
<dbReference type="Proteomes" id="UP000038040">
    <property type="component" value="Unplaced"/>
</dbReference>
<feature type="transmembrane region" description="Helical" evidence="2">
    <location>
        <begin position="292"/>
        <end position="320"/>
    </location>
</feature>
<evidence type="ECO:0000313" key="7">
    <source>
        <dbReference type="WBParaSite" id="DME_0000265701-mRNA-1"/>
    </source>
</evidence>
<dbReference type="AlphaFoldDB" id="A0A0N4U6T6"/>
<dbReference type="InterPro" id="IPR048346">
    <property type="entry name" value="Sarcoglycan_N"/>
</dbReference>
<dbReference type="PANTHER" id="PTHR10132:SF14">
    <property type="entry name" value="SARCOGLYCAN ALPHA, ISOFORM C"/>
    <property type="match status" value="1"/>
</dbReference>
<dbReference type="OrthoDB" id="10262475at2759"/>
<keyword evidence="6" id="KW-1185">Reference proteome</keyword>
<dbReference type="SUPFAM" id="SSF49313">
    <property type="entry name" value="Cadherin-like"/>
    <property type="match status" value="1"/>
</dbReference>
<feature type="domain" description="Sarcoglycan alpha/epsilon N-terminal" evidence="3">
    <location>
        <begin position="42"/>
        <end position="107"/>
    </location>
</feature>
<feature type="region of interest" description="Disordered" evidence="1">
    <location>
        <begin position="436"/>
        <end position="474"/>
    </location>
</feature>
<evidence type="ECO:0000313" key="6">
    <source>
        <dbReference type="Proteomes" id="UP000274756"/>
    </source>
</evidence>
<sequence>MVYISLILSFISQIIPLNSLELRLTKGQYFSHTLHSASFFQQTVDVKWSATIKGRPELPGWLHLMRSRHNALAYLHGTPITPARQTIIHVIARRIDNFERAQQFITLSFDNNEKFNSTTQQIVEIHVMNFDAEDFFTDRKGLINGLEKSLADSFKGKGVNPYIYNILPAIDASPQQTNIINKNQKFGSIVQVGTQKHFHTNVLNLEQGLRTNLRYCNRNNLVPIDRYYSPLFQVNWCNFRVKNTTISNNGETVETIRFSNAEMADNEILLISTPSAPTSVIDEFPSPLRKRYYFWESFLMFPLLGVCCVLLLILLSIIFFGRREGQHWRDFKTPKAQLDEYRSMREGQRHLRELSIQRQALDYQDRRSRTPTGKDFLFFHKEFNGNLMLSLSLTYAEKNGTTAKLIDTNNANNNTITKQTVAEAAKACGSSLHLYRNPFEDKESEDEEEFEGDKNDVNNESSSDNECKSLTKND</sequence>
<dbReference type="WBParaSite" id="DME_0000265701-mRNA-1">
    <property type="protein sequence ID" value="DME_0000265701-mRNA-1"/>
    <property type="gene ID" value="DME_0000265701"/>
</dbReference>
<reference evidence="4 6" key="2">
    <citation type="submission" date="2018-11" db="EMBL/GenBank/DDBJ databases">
        <authorList>
            <consortium name="Pathogen Informatics"/>
        </authorList>
    </citation>
    <scope>NUCLEOTIDE SEQUENCE [LARGE SCALE GENOMIC DNA]</scope>
</reference>
<accession>A0A0N4U6T6</accession>
<protein>
    <submittedName>
        <fullName evidence="7">CADG domain-containing protein</fullName>
    </submittedName>
</protein>
<keyword evidence="2" id="KW-0812">Transmembrane</keyword>
<keyword evidence="2" id="KW-0472">Membrane</keyword>
<name>A0A0N4U6T6_DRAME</name>
<evidence type="ECO:0000313" key="5">
    <source>
        <dbReference type="Proteomes" id="UP000038040"/>
    </source>
</evidence>
<evidence type="ECO:0000313" key="4">
    <source>
        <dbReference type="EMBL" id="VDN57044.1"/>
    </source>
</evidence>
<dbReference type="InterPro" id="IPR008908">
    <property type="entry name" value="Sarcoglycan_alpha/epsilon"/>
</dbReference>
<dbReference type="GO" id="GO:0016012">
    <property type="term" value="C:sarcoglycan complex"/>
    <property type="evidence" value="ECO:0007669"/>
    <property type="project" value="InterPro"/>
</dbReference>
<dbReference type="STRING" id="318479.A0A0N4U6T6"/>
<proteinExistence type="predicted"/>
<evidence type="ECO:0000256" key="2">
    <source>
        <dbReference type="SAM" id="Phobius"/>
    </source>
</evidence>